<feature type="compositionally biased region" description="Acidic residues" evidence="5">
    <location>
        <begin position="274"/>
        <end position="285"/>
    </location>
</feature>
<dbReference type="PANTHER" id="PTHR38483">
    <property type="entry name" value="CHROMOSOME 1, WHOLE GENOME SHOTGUN SEQUENCE"/>
    <property type="match status" value="1"/>
</dbReference>
<dbReference type="Gene3D" id="1.20.120.350">
    <property type="entry name" value="Voltage-gated potassium channels. Chain C"/>
    <property type="match status" value="1"/>
</dbReference>
<feature type="transmembrane region" description="Helical" evidence="6">
    <location>
        <begin position="93"/>
        <end position="111"/>
    </location>
</feature>
<feature type="region of interest" description="Disordered" evidence="5">
    <location>
        <begin position="1"/>
        <end position="45"/>
    </location>
</feature>
<name>A0ABZ1CPB4_9TREE</name>
<feature type="transmembrane region" description="Helical" evidence="6">
    <location>
        <begin position="64"/>
        <end position="87"/>
    </location>
</feature>
<evidence type="ECO:0000256" key="4">
    <source>
        <dbReference type="ARBA" id="ARBA00023136"/>
    </source>
</evidence>
<accession>A0ABZ1CPB4</accession>
<protein>
    <recommendedName>
        <fullName evidence="7">Ion transport domain-containing protein</fullName>
    </recommendedName>
</protein>
<dbReference type="InterPro" id="IPR027359">
    <property type="entry name" value="Volt_channel_dom_sf"/>
</dbReference>
<feature type="domain" description="Ion transport" evidence="7">
    <location>
        <begin position="64"/>
        <end position="180"/>
    </location>
</feature>
<sequence length="285" mass="31455">MPDDHVSAEDFEFDEETHNSDTLLNNQTSSNSAMPSRSRSPYHLPPSEQLRGVANRIIFSRYYVLFYGAMMGLSFATLVISLIATHGNKCPPAVWHILEVIINVLMVLEVGTRWTAYGKKYPLTLLNVIDIILVLFCTVTLILVFKNPCGEGTRSEELLDTFLLIIRNTVQFLRLGNVLRRSGHSLLNPPKPIDLSQAGAASLALDLGLDEDEEVAAERQLSTSASGSGPGSGGRTLRGAFNSSSTGSGRYQRLDTEEERIGTGVKLNQGREDLNEDDEDLWDRL</sequence>
<feature type="transmembrane region" description="Helical" evidence="6">
    <location>
        <begin position="123"/>
        <end position="145"/>
    </location>
</feature>
<organism evidence="8 9">
    <name type="scientific">Kwoniella shivajii</name>
    <dbReference type="NCBI Taxonomy" id="564305"/>
    <lineage>
        <taxon>Eukaryota</taxon>
        <taxon>Fungi</taxon>
        <taxon>Dikarya</taxon>
        <taxon>Basidiomycota</taxon>
        <taxon>Agaricomycotina</taxon>
        <taxon>Tremellomycetes</taxon>
        <taxon>Tremellales</taxon>
        <taxon>Cryptococcaceae</taxon>
        <taxon>Kwoniella</taxon>
    </lineage>
</organism>
<gene>
    <name evidence="8" type="ORF">IL334_000293</name>
</gene>
<evidence type="ECO:0000256" key="6">
    <source>
        <dbReference type="SAM" id="Phobius"/>
    </source>
</evidence>
<dbReference type="EMBL" id="CP141881">
    <property type="protein sequence ID" value="WRT63388.1"/>
    <property type="molecule type" value="Genomic_DNA"/>
</dbReference>
<evidence type="ECO:0000256" key="1">
    <source>
        <dbReference type="ARBA" id="ARBA00004141"/>
    </source>
</evidence>
<reference evidence="8 9" key="1">
    <citation type="submission" date="2024-01" db="EMBL/GenBank/DDBJ databases">
        <title>Comparative genomics of Cryptococcus and Kwoniella reveals pathogenesis evolution and contrasting modes of karyotype evolution via chromosome fusion or intercentromeric recombination.</title>
        <authorList>
            <person name="Coelho M.A."/>
            <person name="David-Palma M."/>
            <person name="Shea T."/>
            <person name="Bowers K."/>
            <person name="McGinley-Smith S."/>
            <person name="Mohammad A.W."/>
            <person name="Gnirke A."/>
            <person name="Yurkov A.M."/>
            <person name="Nowrousian M."/>
            <person name="Sun S."/>
            <person name="Cuomo C.A."/>
            <person name="Heitman J."/>
        </authorList>
    </citation>
    <scope>NUCLEOTIDE SEQUENCE [LARGE SCALE GENOMIC DNA]</scope>
    <source>
        <strain evidence="8">CBS 11374</strain>
    </source>
</reference>
<evidence type="ECO:0000256" key="3">
    <source>
        <dbReference type="ARBA" id="ARBA00022989"/>
    </source>
</evidence>
<evidence type="ECO:0000313" key="8">
    <source>
        <dbReference type="EMBL" id="WRT63388.1"/>
    </source>
</evidence>
<dbReference type="PANTHER" id="PTHR38483:SF1">
    <property type="entry name" value="ION TRANSPORT DOMAIN-CONTAINING PROTEIN"/>
    <property type="match status" value="1"/>
</dbReference>
<feature type="compositionally biased region" description="Low complexity" evidence="5">
    <location>
        <begin position="29"/>
        <end position="41"/>
    </location>
</feature>
<dbReference type="Pfam" id="PF00520">
    <property type="entry name" value="Ion_trans"/>
    <property type="match status" value="1"/>
</dbReference>
<keyword evidence="2 6" id="KW-0812">Transmembrane</keyword>
<feature type="compositionally biased region" description="Basic and acidic residues" evidence="5">
    <location>
        <begin position="252"/>
        <end position="261"/>
    </location>
</feature>
<dbReference type="RefSeq" id="XP_062788128.1">
    <property type="nucleotide sequence ID" value="XM_062932077.1"/>
</dbReference>
<proteinExistence type="predicted"/>
<evidence type="ECO:0000259" key="7">
    <source>
        <dbReference type="Pfam" id="PF00520"/>
    </source>
</evidence>
<evidence type="ECO:0000256" key="5">
    <source>
        <dbReference type="SAM" id="MobiDB-lite"/>
    </source>
</evidence>
<feature type="region of interest" description="Disordered" evidence="5">
    <location>
        <begin position="218"/>
        <end position="285"/>
    </location>
</feature>
<comment type="subcellular location">
    <subcellularLocation>
        <location evidence="1">Membrane</location>
        <topology evidence="1">Multi-pass membrane protein</topology>
    </subcellularLocation>
</comment>
<keyword evidence="3 6" id="KW-1133">Transmembrane helix</keyword>
<dbReference type="InterPro" id="IPR005821">
    <property type="entry name" value="Ion_trans_dom"/>
</dbReference>
<evidence type="ECO:0000256" key="2">
    <source>
        <dbReference type="ARBA" id="ARBA00022692"/>
    </source>
</evidence>
<evidence type="ECO:0000313" key="9">
    <source>
        <dbReference type="Proteomes" id="UP001329825"/>
    </source>
</evidence>
<dbReference type="GeneID" id="87952424"/>
<keyword evidence="4 6" id="KW-0472">Membrane</keyword>
<keyword evidence="9" id="KW-1185">Reference proteome</keyword>
<dbReference type="Proteomes" id="UP001329825">
    <property type="component" value="Chromosome 1"/>
</dbReference>